<sequence length="65" mass="7102">MGAIHIQSTKSEIKPSSNKFSDGAVFQSADIIHADYVGRVLSRTAGHKKRILVAQWNTSCGDRLC</sequence>
<gene>
    <name evidence="1" type="ORF">DPMN_078983</name>
    <name evidence="2" type="ORF">DPMN_158639</name>
</gene>
<accession>A0A9D4IQ00</accession>
<protein>
    <submittedName>
        <fullName evidence="2">Uncharacterized protein</fullName>
    </submittedName>
</protein>
<evidence type="ECO:0000313" key="2">
    <source>
        <dbReference type="EMBL" id="KAH3780817.1"/>
    </source>
</evidence>
<organism evidence="2 3">
    <name type="scientific">Dreissena polymorpha</name>
    <name type="common">Zebra mussel</name>
    <name type="synonym">Mytilus polymorpha</name>
    <dbReference type="NCBI Taxonomy" id="45954"/>
    <lineage>
        <taxon>Eukaryota</taxon>
        <taxon>Metazoa</taxon>
        <taxon>Spiralia</taxon>
        <taxon>Lophotrochozoa</taxon>
        <taxon>Mollusca</taxon>
        <taxon>Bivalvia</taxon>
        <taxon>Autobranchia</taxon>
        <taxon>Heteroconchia</taxon>
        <taxon>Euheterodonta</taxon>
        <taxon>Imparidentia</taxon>
        <taxon>Neoheterodontei</taxon>
        <taxon>Myida</taxon>
        <taxon>Dreissenoidea</taxon>
        <taxon>Dreissenidae</taxon>
        <taxon>Dreissena</taxon>
    </lineage>
</organism>
<reference evidence="2" key="2">
    <citation type="submission" date="2020-11" db="EMBL/GenBank/DDBJ databases">
        <authorList>
            <person name="McCartney M.A."/>
            <person name="Auch B."/>
            <person name="Kono T."/>
            <person name="Mallez S."/>
            <person name="Becker A."/>
            <person name="Gohl D.M."/>
            <person name="Silverstein K.A.T."/>
            <person name="Koren S."/>
            <person name="Bechman K.B."/>
            <person name="Herman A."/>
            <person name="Abrahante J.E."/>
            <person name="Garbe J."/>
        </authorList>
    </citation>
    <scope>NUCLEOTIDE SEQUENCE</scope>
    <source>
        <strain evidence="2">Duluth1</strain>
        <tissue evidence="2">Whole animal</tissue>
    </source>
</reference>
<name>A0A9D4IQ00_DREPO</name>
<dbReference type="AlphaFoldDB" id="A0A9D4IQ00"/>
<dbReference type="Proteomes" id="UP000828390">
    <property type="component" value="Unassembled WGS sequence"/>
</dbReference>
<comment type="caution">
    <text evidence="2">The sequence shown here is derived from an EMBL/GenBank/DDBJ whole genome shotgun (WGS) entry which is preliminary data.</text>
</comment>
<dbReference type="EMBL" id="JAIWYP010000008">
    <property type="protein sequence ID" value="KAH3780817.1"/>
    <property type="molecule type" value="Genomic_DNA"/>
</dbReference>
<dbReference type="EMBL" id="JAIWYP010000015">
    <property type="protein sequence ID" value="KAH3703931.1"/>
    <property type="molecule type" value="Genomic_DNA"/>
</dbReference>
<proteinExistence type="predicted"/>
<keyword evidence="3" id="KW-1185">Reference proteome</keyword>
<evidence type="ECO:0000313" key="1">
    <source>
        <dbReference type="EMBL" id="KAH3703931.1"/>
    </source>
</evidence>
<evidence type="ECO:0000313" key="3">
    <source>
        <dbReference type="Proteomes" id="UP000828390"/>
    </source>
</evidence>
<reference evidence="2" key="1">
    <citation type="journal article" date="2019" name="bioRxiv">
        <title>The Genome of the Zebra Mussel, Dreissena polymorpha: A Resource for Invasive Species Research.</title>
        <authorList>
            <person name="McCartney M.A."/>
            <person name="Auch B."/>
            <person name="Kono T."/>
            <person name="Mallez S."/>
            <person name="Zhang Y."/>
            <person name="Obille A."/>
            <person name="Becker A."/>
            <person name="Abrahante J.E."/>
            <person name="Garbe J."/>
            <person name="Badalamenti J.P."/>
            <person name="Herman A."/>
            <person name="Mangelson H."/>
            <person name="Liachko I."/>
            <person name="Sullivan S."/>
            <person name="Sone E.D."/>
            <person name="Koren S."/>
            <person name="Silverstein K.A.T."/>
            <person name="Beckman K.B."/>
            <person name="Gohl D.M."/>
        </authorList>
    </citation>
    <scope>NUCLEOTIDE SEQUENCE</scope>
    <source>
        <strain evidence="2">Duluth1</strain>
        <tissue evidence="2">Whole animal</tissue>
    </source>
</reference>